<dbReference type="EMBL" id="KL197720">
    <property type="protein sequence ID" value="KDQ57093.1"/>
    <property type="molecule type" value="Genomic_DNA"/>
</dbReference>
<protein>
    <recommendedName>
        <fullName evidence="4">Ferritin-like domain-containing protein</fullName>
    </recommendedName>
</protein>
<dbReference type="Pfam" id="PF13668">
    <property type="entry name" value="Ferritin_2"/>
    <property type="match status" value="1"/>
</dbReference>
<accession>A0A067PQJ8</accession>
<evidence type="ECO:0000256" key="1">
    <source>
        <dbReference type="SAM" id="SignalP"/>
    </source>
</evidence>
<organism evidence="2 3">
    <name type="scientific">Jaapia argillacea MUCL 33604</name>
    <dbReference type="NCBI Taxonomy" id="933084"/>
    <lineage>
        <taxon>Eukaryota</taxon>
        <taxon>Fungi</taxon>
        <taxon>Dikarya</taxon>
        <taxon>Basidiomycota</taxon>
        <taxon>Agaricomycotina</taxon>
        <taxon>Agaricomycetes</taxon>
        <taxon>Agaricomycetidae</taxon>
        <taxon>Jaapiales</taxon>
        <taxon>Jaapiaceae</taxon>
        <taxon>Jaapia</taxon>
    </lineage>
</organism>
<dbReference type="PANTHER" id="PTHR38705:SF1">
    <property type="entry name" value="PROTEIN RDS1"/>
    <property type="match status" value="1"/>
</dbReference>
<dbReference type="InterPro" id="IPR012347">
    <property type="entry name" value="Ferritin-like"/>
</dbReference>
<dbReference type="CDD" id="cd00657">
    <property type="entry name" value="Ferritin_like"/>
    <property type="match status" value="1"/>
</dbReference>
<feature type="signal peptide" evidence="1">
    <location>
        <begin position="1"/>
        <end position="18"/>
    </location>
</feature>
<dbReference type="SUPFAM" id="SSF47240">
    <property type="entry name" value="Ferritin-like"/>
    <property type="match status" value="1"/>
</dbReference>
<dbReference type="AlphaFoldDB" id="A0A067PQJ8"/>
<sequence>MKAFTFATLAIGAFNVYALPSAIKRADAIDDTTILNFALTLEHLENAFYSGGLAEFDDAAFAQAGLPPYARGRFIQVAQHEAAHVDYLTKALGEKATQPCQYSFPYNDPKSFAALAQALESVGVSAYSGAAKLFTNKDYLTVAAVVLSTEARHASWVASAVNKLEAWSGNFDVPLSLNEVYSMASNFITSCPSTNPTLPVKAFPALDLAVASPSPAFPNSKKITPGSTISVTSSAISSSTEIFLVFFTGLDQIFVKVVDGKAVVPESLRGTVYAVASTDGTSAGLEAGIIAGPVMLEIDFDSQGNIEA</sequence>
<dbReference type="InterPro" id="IPR009078">
    <property type="entry name" value="Ferritin-like_SF"/>
</dbReference>
<evidence type="ECO:0000313" key="2">
    <source>
        <dbReference type="EMBL" id="KDQ57093.1"/>
    </source>
</evidence>
<dbReference type="Proteomes" id="UP000027265">
    <property type="component" value="Unassembled WGS sequence"/>
</dbReference>
<dbReference type="PANTHER" id="PTHR38705">
    <property type="entry name" value="PROTEIN RDS1"/>
    <property type="match status" value="1"/>
</dbReference>
<keyword evidence="1" id="KW-0732">Signal</keyword>
<evidence type="ECO:0000313" key="3">
    <source>
        <dbReference type="Proteomes" id="UP000027265"/>
    </source>
</evidence>
<dbReference type="InParanoid" id="A0A067PQJ8"/>
<keyword evidence="3" id="KW-1185">Reference proteome</keyword>
<dbReference type="HOGENOM" id="CLU_029630_0_0_1"/>
<dbReference type="InterPro" id="IPR039254">
    <property type="entry name" value="Rds1"/>
</dbReference>
<proteinExistence type="predicted"/>
<reference evidence="3" key="1">
    <citation type="journal article" date="2014" name="Proc. Natl. Acad. Sci. U.S.A.">
        <title>Extensive sampling of basidiomycete genomes demonstrates inadequacy of the white-rot/brown-rot paradigm for wood decay fungi.</title>
        <authorList>
            <person name="Riley R."/>
            <person name="Salamov A.A."/>
            <person name="Brown D.W."/>
            <person name="Nagy L.G."/>
            <person name="Floudas D."/>
            <person name="Held B.W."/>
            <person name="Levasseur A."/>
            <person name="Lombard V."/>
            <person name="Morin E."/>
            <person name="Otillar R."/>
            <person name="Lindquist E.A."/>
            <person name="Sun H."/>
            <person name="LaButti K.M."/>
            <person name="Schmutz J."/>
            <person name="Jabbour D."/>
            <person name="Luo H."/>
            <person name="Baker S.E."/>
            <person name="Pisabarro A.G."/>
            <person name="Walton J.D."/>
            <person name="Blanchette R.A."/>
            <person name="Henrissat B."/>
            <person name="Martin F."/>
            <person name="Cullen D."/>
            <person name="Hibbett D.S."/>
            <person name="Grigoriev I.V."/>
        </authorList>
    </citation>
    <scope>NUCLEOTIDE SEQUENCE [LARGE SCALE GENOMIC DNA]</scope>
    <source>
        <strain evidence="3">MUCL 33604</strain>
    </source>
</reference>
<dbReference type="STRING" id="933084.A0A067PQJ8"/>
<feature type="chain" id="PRO_5001647699" description="Ferritin-like domain-containing protein" evidence="1">
    <location>
        <begin position="19"/>
        <end position="308"/>
    </location>
</feature>
<evidence type="ECO:0008006" key="4">
    <source>
        <dbReference type="Google" id="ProtNLM"/>
    </source>
</evidence>
<gene>
    <name evidence="2" type="ORF">JAAARDRAFT_58577</name>
</gene>
<dbReference type="OrthoDB" id="1001765at2759"/>
<name>A0A067PQJ8_9AGAM</name>
<dbReference type="Gene3D" id="1.20.1260.10">
    <property type="match status" value="1"/>
</dbReference>